<protein>
    <submittedName>
        <fullName evidence="1">Uncharacterized protein</fullName>
    </submittedName>
</protein>
<accession>A0AAD9R4L1</accession>
<evidence type="ECO:0000313" key="2">
    <source>
        <dbReference type="Proteomes" id="UP001249851"/>
    </source>
</evidence>
<evidence type="ECO:0000313" key="1">
    <source>
        <dbReference type="EMBL" id="KAK2573037.1"/>
    </source>
</evidence>
<dbReference type="EMBL" id="JARQWQ010000003">
    <property type="protein sequence ID" value="KAK2573037.1"/>
    <property type="molecule type" value="Genomic_DNA"/>
</dbReference>
<reference evidence="1" key="1">
    <citation type="journal article" date="2023" name="G3 (Bethesda)">
        <title>Whole genome assembly and annotation of the endangered Caribbean coral Acropora cervicornis.</title>
        <authorList>
            <person name="Selwyn J.D."/>
            <person name="Vollmer S.V."/>
        </authorList>
    </citation>
    <scope>NUCLEOTIDE SEQUENCE</scope>
    <source>
        <strain evidence="1">K2</strain>
    </source>
</reference>
<organism evidence="1 2">
    <name type="scientific">Acropora cervicornis</name>
    <name type="common">Staghorn coral</name>
    <dbReference type="NCBI Taxonomy" id="6130"/>
    <lineage>
        <taxon>Eukaryota</taxon>
        <taxon>Metazoa</taxon>
        <taxon>Cnidaria</taxon>
        <taxon>Anthozoa</taxon>
        <taxon>Hexacorallia</taxon>
        <taxon>Scleractinia</taxon>
        <taxon>Astrocoeniina</taxon>
        <taxon>Acroporidae</taxon>
        <taxon>Acropora</taxon>
    </lineage>
</organism>
<sequence>MDQLLHAEKAGLSNRELLGNGSLAKKLLSCGIQTFQSPAAAAIVKSPPSAILFLVVKKEAAGQE</sequence>
<proteinExistence type="predicted"/>
<keyword evidence="2" id="KW-1185">Reference proteome</keyword>
<comment type="caution">
    <text evidence="1">The sequence shown here is derived from an EMBL/GenBank/DDBJ whole genome shotgun (WGS) entry which is preliminary data.</text>
</comment>
<name>A0AAD9R4L1_ACRCE</name>
<reference evidence="1" key="2">
    <citation type="journal article" date="2023" name="Science">
        <title>Genomic signatures of disease resistance in endangered staghorn corals.</title>
        <authorList>
            <person name="Vollmer S.V."/>
            <person name="Selwyn J.D."/>
            <person name="Despard B.A."/>
            <person name="Roesel C.L."/>
        </authorList>
    </citation>
    <scope>NUCLEOTIDE SEQUENCE</scope>
    <source>
        <strain evidence="1">K2</strain>
    </source>
</reference>
<dbReference type="Proteomes" id="UP001249851">
    <property type="component" value="Unassembled WGS sequence"/>
</dbReference>
<dbReference type="AlphaFoldDB" id="A0AAD9R4L1"/>
<gene>
    <name evidence="1" type="ORF">P5673_002067</name>
</gene>